<dbReference type="InterPro" id="IPR043129">
    <property type="entry name" value="ATPase_NBD"/>
</dbReference>
<proteinExistence type="inferred from homology"/>
<name>A0A3S0I0U9_9PROT</name>
<dbReference type="OrthoDB" id="49685at2"/>
<dbReference type="Pfam" id="PF00480">
    <property type="entry name" value="ROK"/>
    <property type="match status" value="1"/>
</dbReference>
<dbReference type="RefSeq" id="WP_126615476.1">
    <property type="nucleotide sequence ID" value="NZ_JBHUCY010000033.1"/>
</dbReference>
<evidence type="ECO:0000313" key="2">
    <source>
        <dbReference type="EMBL" id="RTR20264.1"/>
    </source>
</evidence>
<comment type="caution">
    <text evidence="2">The sequence shown here is derived from an EMBL/GenBank/DDBJ whole genome shotgun (WGS) entry which is preliminary data.</text>
</comment>
<evidence type="ECO:0000313" key="3">
    <source>
        <dbReference type="Proteomes" id="UP000277007"/>
    </source>
</evidence>
<gene>
    <name evidence="2" type="ORF">EJ903_12080</name>
</gene>
<dbReference type="PANTHER" id="PTHR18964">
    <property type="entry name" value="ROK (REPRESSOR, ORF, KINASE) FAMILY"/>
    <property type="match status" value="1"/>
</dbReference>
<dbReference type="Pfam" id="PF13412">
    <property type="entry name" value="HTH_24"/>
    <property type="match status" value="1"/>
</dbReference>
<organism evidence="2 3">
    <name type="scientific">Azospirillum griseum</name>
    <dbReference type="NCBI Taxonomy" id="2496639"/>
    <lineage>
        <taxon>Bacteria</taxon>
        <taxon>Pseudomonadati</taxon>
        <taxon>Pseudomonadota</taxon>
        <taxon>Alphaproteobacteria</taxon>
        <taxon>Rhodospirillales</taxon>
        <taxon>Azospirillaceae</taxon>
        <taxon>Azospirillum</taxon>
    </lineage>
</organism>
<protein>
    <submittedName>
        <fullName evidence="2">ROK family protein</fullName>
    </submittedName>
</protein>
<dbReference type="PANTHER" id="PTHR18964:SF149">
    <property type="entry name" value="BIFUNCTIONAL UDP-N-ACETYLGLUCOSAMINE 2-EPIMERASE_N-ACETYLMANNOSAMINE KINASE"/>
    <property type="match status" value="1"/>
</dbReference>
<dbReference type="Gene3D" id="3.30.420.40">
    <property type="match status" value="2"/>
</dbReference>
<evidence type="ECO:0000256" key="1">
    <source>
        <dbReference type="ARBA" id="ARBA00006479"/>
    </source>
</evidence>
<dbReference type="InterPro" id="IPR036388">
    <property type="entry name" value="WH-like_DNA-bd_sf"/>
</dbReference>
<dbReference type="EMBL" id="RXMA01000009">
    <property type="protein sequence ID" value="RTR20264.1"/>
    <property type="molecule type" value="Genomic_DNA"/>
</dbReference>
<dbReference type="Proteomes" id="UP000277007">
    <property type="component" value="Unassembled WGS sequence"/>
</dbReference>
<dbReference type="SUPFAM" id="SSF53067">
    <property type="entry name" value="Actin-like ATPase domain"/>
    <property type="match status" value="1"/>
</dbReference>
<comment type="similarity">
    <text evidence="1">Belongs to the ROK (NagC/XylR) family.</text>
</comment>
<dbReference type="Gene3D" id="1.10.10.10">
    <property type="entry name" value="Winged helix-like DNA-binding domain superfamily/Winged helix DNA-binding domain"/>
    <property type="match status" value="1"/>
</dbReference>
<reference evidence="2 3" key="1">
    <citation type="submission" date="2018-12" db="EMBL/GenBank/DDBJ databases">
        <authorList>
            <person name="Yang Y."/>
        </authorList>
    </citation>
    <scope>NUCLEOTIDE SEQUENCE [LARGE SCALE GENOMIC DNA]</scope>
    <source>
        <strain evidence="2 3">L-25-5w-1</strain>
    </source>
</reference>
<accession>A0A3S0I0U9</accession>
<dbReference type="AlphaFoldDB" id="A0A3S0I0U9"/>
<keyword evidence="3" id="KW-1185">Reference proteome</keyword>
<dbReference type="SUPFAM" id="SSF46785">
    <property type="entry name" value="Winged helix' DNA-binding domain"/>
    <property type="match status" value="1"/>
</dbReference>
<sequence length="426" mass="45912">MDGWEDAGVSYVSYTNSATGSVLSTGTGNGQGSNSVNLRLFNERVILNALRRMGQASKADLSRSVNLTSNTAGVIVKELEERGLIRSEGKRSGARGQPATLLSLNPEGAYSIGVKVGRRSVDTLLVDFRGHVVERRHHERDFPMPEESLALALGDIAEMRAMLPAGARDRMAGIGVAAPYNMGSWRRELDIRVEDYKVWNDVDIAAQLGEATGLPVFRENDGTAAAVAEMFRGCGRELQSFVYLFIGSAIGGGLVMNGEYYRGVTGNAGDIGLMPVGASRLATAPAPTHSCDILLTRASINSLIRHLRGNGVDITMRSELERAIPQHPTLVGEWLDDAAEALVMPLLSASCLLDVEAIVIDGDLPMDIRRDLESRLNRNLDEAVPEARRPPPLRLGQVGRQAAALGAAILPLHLNYSPSREILVNQ</sequence>
<dbReference type="InterPro" id="IPR000600">
    <property type="entry name" value="ROK"/>
</dbReference>
<dbReference type="InterPro" id="IPR036390">
    <property type="entry name" value="WH_DNA-bd_sf"/>
</dbReference>